<proteinExistence type="predicted"/>
<dbReference type="Proteomes" id="UP000488956">
    <property type="component" value="Unassembled WGS sequence"/>
</dbReference>
<gene>
    <name evidence="3" type="ORF">PF004_g21459</name>
    <name evidence="2" type="ORF">PF010_g22156</name>
</gene>
<reference evidence="4 5" key="1">
    <citation type="submission" date="2018-09" db="EMBL/GenBank/DDBJ databases">
        <title>Genomic investigation of the strawberry pathogen Phytophthora fragariae indicates pathogenicity is determined by transcriptional variation in three key races.</title>
        <authorList>
            <person name="Adams T.M."/>
            <person name="Armitage A.D."/>
            <person name="Sobczyk M.K."/>
            <person name="Bates H.J."/>
            <person name="Dunwell J.M."/>
            <person name="Nellist C.F."/>
            <person name="Harrison R.J."/>
        </authorList>
    </citation>
    <scope>NUCLEOTIDE SEQUENCE [LARGE SCALE GENOMIC DNA]</scope>
    <source>
        <strain evidence="3 4">BC-23</strain>
        <strain evidence="2 5">ONT-3</strain>
    </source>
</reference>
<accession>A0A6G0K9R1</accession>
<evidence type="ECO:0000313" key="3">
    <source>
        <dbReference type="EMBL" id="KAE9191940.1"/>
    </source>
</evidence>
<evidence type="ECO:0000313" key="2">
    <source>
        <dbReference type="EMBL" id="KAE9081016.1"/>
    </source>
</evidence>
<evidence type="ECO:0000256" key="1">
    <source>
        <dbReference type="SAM" id="SignalP"/>
    </source>
</evidence>
<comment type="caution">
    <text evidence="2">The sequence shown here is derived from an EMBL/GenBank/DDBJ whole genome shotgun (WGS) entry which is preliminary data.</text>
</comment>
<protein>
    <recommendedName>
        <fullName evidence="6">Secreted protein</fullName>
    </recommendedName>
</protein>
<evidence type="ECO:0000313" key="4">
    <source>
        <dbReference type="Proteomes" id="UP000476176"/>
    </source>
</evidence>
<sequence length="75" mass="7880">MRLPLLFALACRLVADPLAARPDEMGGGASRCATLVDGPRFGTTIDFLAPAPSCACCLRACFASLFFEDLLLATS</sequence>
<dbReference type="EMBL" id="QXGC01002029">
    <property type="protein sequence ID" value="KAE9191940.1"/>
    <property type="molecule type" value="Genomic_DNA"/>
</dbReference>
<dbReference type="EMBL" id="QXFX01002077">
    <property type="protein sequence ID" value="KAE9081016.1"/>
    <property type="molecule type" value="Genomic_DNA"/>
</dbReference>
<organism evidence="2 5">
    <name type="scientific">Phytophthora fragariae</name>
    <dbReference type="NCBI Taxonomy" id="53985"/>
    <lineage>
        <taxon>Eukaryota</taxon>
        <taxon>Sar</taxon>
        <taxon>Stramenopiles</taxon>
        <taxon>Oomycota</taxon>
        <taxon>Peronosporomycetes</taxon>
        <taxon>Peronosporales</taxon>
        <taxon>Peronosporaceae</taxon>
        <taxon>Phytophthora</taxon>
    </lineage>
</organism>
<dbReference type="AlphaFoldDB" id="A0A6G0K9R1"/>
<name>A0A6G0K9R1_9STRA</name>
<feature type="chain" id="PRO_5036174040" description="Secreted protein" evidence="1">
    <location>
        <begin position="21"/>
        <end position="75"/>
    </location>
</feature>
<keyword evidence="1" id="KW-0732">Signal</keyword>
<evidence type="ECO:0008006" key="6">
    <source>
        <dbReference type="Google" id="ProtNLM"/>
    </source>
</evidence>
<evidence type="ECO:0000313" key="5">
    <source>
        <dbReference type="Proteomes" id="UP000488956"/>
    </source>
</evidence>
<dbReference type="Proteomes" id="UP000476176">
    <property type="component" value="Unassembled WGS sequence"/>
</dbReference>
<feature type="signal peptide" evidence="1">
    <location>
        <begin position="1"/>
        <end position="20"/>
    </location>
</feature>